<gene>
    <name evidence="2" type="ORF">Kpho01_01010</name>
</gene>
<reference evidence="2" key="1">
    <citation type="submission" date="2023-02" db="EMBL/GenBank/DDBJ databases">
        <title>Kitasatospora phosalacinea NBRC 14362.</title>
        <authorList>
            <person name="Ichikawa N."/>
            <person name="Sato H."/>
            <person name="Tonouchi N."/>
        </authorList>
    </citation>
    <scope>NUCLEOTIDE SEQUENCE</scope>
    <source>
        <strain evidence="2">NBRC 14362</strain>
    </source>
</reference>
<dbReference type="Proteomes" id="UP001165143">
    <property type="component" value="Unassembled WGS sequence"/>
</dbReference>
<feature type="compositionally biased region" description="Low complexity" evidence="1">
    <location>
        <begin position="47"/>
        <end position="68"/>
    </location>
</feature>
<accession>A0A9W6PBI2</accession>
<protein>
    <submittedName>
        <fullName evidence="2">Uncharacterized protein</fullName>
    </submittedName>
</protein>
<dbReference type="EMBL" id="BSRX01000001">
    <property type="protein sequence ID" value="GLW52090.1"/>
    <property type="molecule type" value="Genomic_DNA"/>
</dbReference>
<feature type="region of interest" description="Disordered" evidence="1">
    <location>
        <begin position="47"/>
        <end position="102"/>
    </location>
</feature>
<organism evidence="2 3">
    <name type="scientific">Kitasatospora phosalacinea</name>
    <dbReference type="NCBI Taxonomy" id="2065"/>
    <lineage>
        <taxon>Bacteria</taxon>
        <taxon>Bacillati</taxon>
        <taxon>Actinomycetota</taxon>
        <taxon>Actinomycetes</taxon>
        <taxon>Kitasatosporales</taxon>
        <taxon>Streptomycetaceae</taxon>
        <taxon>Kitasatospora</taxon>
    </lineage>
</organism>
<proteinExistence type="predicted"/>
<sequence>MVCPLPHPHCCNFAPDAVEPDGTSRHIPLFATANWYVPAAGNVTASAGATETTPAPSTTAATAATAAPRNLPDTGPSSLHREPALPTGSARSTLVDGVGPAG</sequence>
<dbReference type="AlphaFoldDB" id="A0A9W6PBI2"/>
<comment type="caution">
    <text evidence="2">The sequence shown here is derived from an EMBL/GenBank/DDBJ whole genome shotgun (WGS) entry which is preliminary data.</text>
</comment>
<evidence type="ECO:0000313" key="2">
    <source>
        <dbReference type="EMBL" id="GLW52090.1"/>
    </source>
</evidence>
<name>A0A9W6PBI2_9ACTN</name>
<evidence type="ECO:0000313" key="3">
    <source>
        <dbReference type="Proteomes" id="UP001165143"/>
    </source>
</evidence>
<evidence type="ECO:0000256" key="1">
    <source>
        <dbReference type="SAM" id="MobiDB-lite"/>
    </source>
</evidence>